<gene>
    <name evidence="2" type="ORF">ARMOST_21080</name>
</gene>
<dbReference type="Proteomes" id="UP000219338">
    <property type="component" value="Unassembled WGS sequence"/>
</dbReference>
<sequence length="138" mass="15746">MEVAKSRKARAKNEQGEEEEEDDLGEMRAPVKVTGRRKAGAQSHQPRAVDNIAPHSRSLRDEEPNWKGRRFVFEDEVGQQRAFKVNGNILFLAHEFQRRQTFVASVEPVNEKGKALPPLVLKFQWPSRNSPATESQLI</sequence>
<protein>
    <submittedName>
        <fullName evidence="2">Uncharacterized protein</fullName>
    </submittedName>
</protein>
<organism evidence="2 3">
    <name type="scientific">Armillaria ostoyae</name>
    <name type="common">Armillaria root rot fungus</name>
    <dbReference type="NCBI Taxonomy" id="47428"/>
    <lineage>
        <taxon>Eukaryota</taxon>
        <taxon>Fungi</taxon>
        <taxon>Dikarya</taxon>
        <taxon>Basidiomycota</taxon>
        <taxon>Agaricomycotina</taxon>
        <taxon>Agaricomycetes</taxon>
        <taxon>Agaricomycetidae</taxon>
        <taxon>Agaricales</taxon>
        <taxon>Marasmiineae</taxon>
        <taxon>Physalacriaceae</taxon>
        <taxon>Armillaria</taxon>
    </lineage>
</organism>
<evidence type="ECO:0000256" key="1">
    <source>
        <dbReference type="SAM" id="MobiDB-lite"/>
    </source>
</evidence>
<feature type="compositionally biased region" description="Basic residues" evidence="1">
    <location>
        <begin position="1"/>
        <end position="10"/>
    </location>
</feature>
<dbReference type="OrthoDB" id="10593629at2759"/>
<dbReference type="AlphaFoldDB" id="A0A284S944"/>
<feature type="region of interest" description="Disordered" evidence="1">
    <location>
        <begin position="1"/>
        <end position="61"/>
    </location>
</feature>
<proteinExistence type="predicted"/>
<evidence type="ECO:0000313" key="2">
    <source>
        <dbReference type="EMBL" id="SJL17528.1"/>
    </source>
</evidence>
<name>A0A284S944_ARMOS</name>
<accession>A0A284S944</accession>
<reference evidence="3" key="1">
    <citation type="journal article" date="2017" name="Nat. Ecol. Evol.">
        <title>Genome expansion and lineage-specific genetic innovations in the forest pathogenic fungi Armillaria.</title>
        <authorList>
            <person name="Sipos G."/>
            <person name="Prasanna A.N."/>
            <person name="Walter M.C."/>
            <person name="O'Connor E."/>
            <person name="Balint B."/>
            <person name="Krizsan K."/>
            <person name="Kiss B."/>
            <person name="Hess J."/>
            <person name="Varga T."/>
            <person name="Slot J."/>
            <person name="Riley R."/>
            <person name="Boka B."/>
            <person name="Rigling D."/>
            <person name="Barry K."/>
            <person name="Lee J."/>
            <person name="Mihaltcheva S."/>
            <person name="LaButti K."/>
            <person name="Lipzen A."/>
            <person name="Waldron R."/>
            <person name="Moloney N.M."/>
            <person name="Sperisen C."/>
            <person name="Kredics L."/>
            <person name="Vagvoelgyi C."/>
            <person name="Patrignani A."/>
            <person name="Fitzpatrick D."/>
            <person name="Nagy I."/>
            <person name="Doyle S."/>
            <person name="Anderson J.B."/>
            <person name="Grigoriev I.V."/>
            <person name="Gueldener U."/>
            <person name="Muensterkoetter M."/>
            <person name="Nagy L.G."/>
        </authorList>
    </citation>
    <scope>NUCLEOTIDE SEQUENCE [LARGE SCALE GENOMIC DNA]</scope>
    <source>
        <strain evidence="3">C18/9</strain>
    </source>
</reference>
<keyword evidence="3" id="KW-1185">Reference proteome</keyword>
<dbReference type="EMBL" id="FUEG01000045">
    <property type="protein sequence ID" value="SJL17528.1"/>
    <property type="molecule type" value="Genomic_DNA"/>
</dbReference>
<evidence type="ECO:0000313" key="3">
    <source>
        <dbReference type="Proteomes" id="UP000219338"/>
    </source>
</evidence>